<keyword evidence="1" id="KW-0812">Transmembrane</keyword>
<dbReference type="InterPro" id="IPR008407">
    <property type="entry name" value="Brnchd-chn_aa_trnsp_AzlD"/>
</dbReference>
<reference evidence="2 3" key="1">
    <citation type="submission" date="2018-02" db="EMBL/GenBank/DDBJ databases">
        <title>Genomic Encyclopedia of Archaeal and Bacterial Type Strains, Phase II (KMG-II): from individual species to whole genera.</title>
        <authorList>
            <person name="Goeker M."/>
        </authorList>
    </citation>
    <scope>NUCLEOTIDE SEQUENCE [LARGE SCALE GENOMIC DNA]</scope>
    <source>
        <strain evidence="2 3">DSM 22857</strain>
    </source>
</reference>
<feature type="transmembrane region" description="Helical" evidence="1">
    <location>
        <begin position="35"/>
        <end position="57"/>
    </location>
</feature>
<dbReference type="AlphaFoldDB" id="A0A2S6IUY4"/>
<dbReference type="Pfam" id="PF05437">
    <property type="entry name" value="AzlD"/>
    <property type="match status" value="1"/>
</dbReference>
<keyword evidence="1" id="KW-1133">Transmembrane helix</keyword>
<dbReference type="EMBL" id="PTJD01000002">
    <property type="protein sequence ID" value="PPK97963.1"/>
    <property type="molecule type" value="Genomic_DNA"/>
</dbReference>
<comment type="caution">
    <text evidence="2">The sequence shown here is derived from an EMBL/GenBank/DDBJ whole genome shotgun (WGS) entry which is preliminary data.</text>
</comment>
<organism evidence="2 3">
    <name type="scientific">Kineococcus xinjiangensis</name>
    <dbReference type="NCBI Taxonomy" id="512762"/>
    <lineage>
        <taxon>Bacteria</taxon>
        <taxon>Bacillati</taxon>
        <taxon>Actinomycetota</taxon>
        <taxon>Actinomycetes</taxon>
        <taxon>Kineosporiales</taxon>
        <taxon>Kineosporiaceae</taxon>
        <taxon>Kineococcus</taxon>
    </lineage>
</organism>
<evidence type="ECO:0000313" key="3">
    <source>
        <dbReference type="Proteomes" id="UP000239485"/>
    </source>
</evidence>
<dbReference type="Proteomes" id="UP000239485">
    <property type="component" value="Unassembled WGS sequence"/>
</dbReference>
<keyword evidence="1" id="KW-0472">Membrane</keyword>
<gene>
    <name evidence="2" type="ORF">CLV92_102114</name>
</gene>
<name>A0A2S6IUY4_9ACTN</name>
<feature type="transmembrane region" description="Helical" evidence="1">
    <location>
        <begin position="69"/>
        <end position="97"/>
    </location>
</feature>
<proteinExistence type="predicted"/>
<keyword evidence="3" id="KW-1185">Reference proteome</keyword>
<sequence>MTGWLLLACAACFALKLAGYLVPASVLGDARMADAAALVTVALLSALVAVQTVGGGSAGAGEVVLDARLAALVAAAVALLLRAPFVVVVLVGAAVAAGCRALGWG</sequence>
<evidence type="ECO:0000256" key="1">
    <source>
        <dbReference type="SAM" id="Phobius"/>
    </source>
</evidence>
<protein>
    <submittedName>
        <fullName evidence="2">Branched-subunit amino acid transport protein AzlD</fullName>
    </submittedName>
</protein>
<accession>A0A2S6IUY4</accession>
<dbReference type="RefSeq" id="WP_104431417.1">
    <property type="nucleotide sequence ID" value="NZ_PTJD01000002.1"/>
</dbReference>
<evidence type="ECO:0000313" key="2">
    <source>
        <dbReference type="EMBL" id="PPK97963.1"/>
    </source>
</evidence>